<comment type="subcellular location">
    <subcellularLocation>
        <location evidence="1">Membrane</location>
        <topology evidence="1">Multi-pass membrane protein</topology>
    </subcellularLocation>
</comment>
<evidence type="ECO:0000259" key="8">
    <source>
        <dbReference type="Pfam" id="PF01490"/>
    </source>
</evidence>
<sequence length="615" mass="67643">MKLAPPDSSSCRFLQLKCCSVEANDRLLNDTTGRACRPRVQPLGSAEAQQSFRPAFFAFVCVRIRAQLWLLPLLMLAINGGAQLLLSAAFAQTGVIAGTVFMIITAAANCWTSNKLCWQAYYTGQVDYESLSYAVGGRAWKIITEIAVFVLLYGTLVNAWVQQGQTMSAGIKFVNPDIVNSAPWLVNGNGRILMLFSMAALIPAIFMNNMSSLELLADGSFVMVIVSVVWVIVNCAQKGFPALDKHCQLPVGCVPAEDDDYDYGIGTCDSCYGTFQVSGFTTMEQIASAISVYGFIFYIQPIMMPMLPEMPPGKVGVRALSVATCVTIAGTSFIIYWCCGFFGAADFGVRAIPTGNYLSNDLGQGVAQGVLNILYIIAMLPSICPFEYCTRHAVDSFITAFMKPEHVYKTFRWRNILLATTIYLTSLGLAELFPGKTTKVIQITSAFGVLGVSYFVPIINHWLLLFGWAGVQRHRNWMRKAPISVDRVMGMTLHEVKHHSALRKQPRPMDVDSDDDMDPPNKANLDDTDPSNTFSEESLHKGAFAGDYDTSTSASARSTEPLRVKGAIKGGALDYEYRPKNLLTPWNIIDCFAIPIFILAFGFWTSIETLKLAFT</sequence>
<feature type="transmembrane region" description="Helical" evidence="7">
    <location>
        <begin position="286"/>
        <end position="307"/>
    </location>
</feature>
<dbReference type="InterPro" id="IPR013057">
    <property type="entry name" value="AA_transpt_TM"/>
</dbReference>
<evidence type="ECO:0000256" key="5">
    <source>
        <dbReference type="ARBA" id="ARBA00023136"/>
    </source>
</evidence>
<evidence type="ECO:0000313" key="10">
    <source>
        <dbReference type="Proteomes" id="UP001465755"/>
    </source>
</evidence>
<evidence type="ECO:0000256" key="2">
    <source>
        <dbReference type="ARBA" id="ARBA00022692"/>
    </source>
</evidence>
<feature type="transmembrane region" description="Helical" evidence="7">
    <location>
        <begin position="588"/>
        <end position="607"/>
    </location>
</feature>
<dbReference type="AlphaFoldDB" id="A0AAW1PR13"/>
<dbReference type="PANTHER" id="PTHR22950:SF702">
    <property type="entry name" value="AMINO ACID TRANSPORTER PROTEIN"/>
    <property type="match status" value="1"/>
</dbReference>
<evidence type="ECO:0000256" key="4">
    <source>
        <dbReference type="ARBA" id="ARBA00022989"/>
    </source>
</evidence>
<accession>A0AAW1PR13</accession>
<keyword evidence="5 7" id="KW-0472">Membrane</keyword>
<gene>
    <name evidence="9" type="ORF">WJX73_001484</name>
</gene>
<evidence type="ECO:0000313" key="9">
    <source>
        <dbReference type="EMBL" id="KAK9810574.1"/>
    </source>
</evidence>
<feature type="transmembrane region" description="Helical" evidence="7">
    <location>
        <begin position="215"/>
        <end position="233"/>
    </location>
</feature>
<protein>
    <recommendedName>
        <fullName evidence="8">Amino acid transporter transmembrane domain-containing protein</fullName>
    </recommendedName>
</protein>
<name>A0AAW1PR13_9CHLO</name>
<evidence type="ECO:0000256" key="3">
    <source>
        <dbReference type="ARBA" id="ARBA00022970"/>
    </source>
</evidence>
<dbReference type="PANTHER" id="PTHR22950">
    <property type="entry name" value="AMINO ACID TRANSPORTER"/>
    <property type="match status" value="1"/>
</dbReference>
<evidence type="ECO:0000256" key="6">
    <source>
        <dbReference type="SAM" id="MobiDB-lite"/>
    </source>
</evidence>
<evidence type="ECO:0000256" key="7">
    <source>
        <dbReference type="SAM" id="Phobius"/>
    </source>
</evidence>
<dbReference type="EMBL" id="JALJOQ010000015">
    <property type="protein sequence ID" value="KAK9810574.1"/>
    <property type="molecule type" value="Genomic_DNA"/>
</dbReference>
<comment type="caution">
    <text evidence="9">The sequence shown here is derived from an EMBL/GenBank/DDBJ whole genome shotgun (WGS) entry which is preliminary data.</text>
</comment>
<feature type="domain" description="Amino acid transporter transmembrane" evidence="8">
    <location>
        <begin position="76"/>
        <end position="463"/>
    </location>
</feature>
<keyword evidence="2 7" id="KW-0812">Transmembrane</keyword>
<feature type="transmembrane region" description="Helical" evidence="7">
    <location>
        <begin position="84"/>
        <end position="108"/>
    </location>
</feature>
<dbReference type="GO" id="GO:0016020">
    <property type="term" value="C:membrane"/>
    <property type="evidence" value="ECO:0007669"/>
    <property type="project" value="UniProtKB-SubCell"/>
</dbReference>
<keyword evidence="4 7" id="KW-1133">Transmembrane helix</keyword>
<reference evidence="9 10" key="1">
    <citation type="journal article" date="2024" name="Nat. Commun.">
        <title>Phylogenomics reveals the evolutionary origins of lichenization in chlorophyte algae.</title>
        <authorList>
            <person name="Puginier C."/>
            <person name="Libourel C."/>
            <person name="Otte J."/>
            <person name="Skaloud P."/>
            <person name="Haon M."/>
            <person name="Grisel S."/>
            <person name="Petersen M."/>
            <person name="Berrin J.G."/>
            <person name="Delaux P.M."/>
            <person name="Dal Grande F."/>
            <person name="Keller J."/>
        </authorList>
    </citation>
    <scope>NUCLEOTIDE SEQUENCE [LARGE SCALE GENOMIC DNA]</scope>
    <source>
        <strain evidence="9 10">SAG 2036</strain>
    </source>
</reference>
<feature type="region of interest" description="Disordered" evidence="6">
    <location>
        <begin position="498"/>
        <end position="533"/>
    </location>
</feature>
<proteinExistence type="predicted"/>
<feature type="transmembrane region" description="Helical" evidence="7">
    <location>
        <begin position="319"/>
        <end position="345"/>
    </location>
</feature>
<evidence type="ECO:0000256" key="1">
    <source>
        <dbReference type="ARBA" id="ARBA00004141"/>
    </source>
</evidence>
<keyword evidence="10" id="KW-1185">Reference proteome</keyword>
<dbReference type="Proteomes" id="UP001465755">
    <property type="component" value="Unassembled WGS sequence"/>
</dbReference>
<feature type="transmembrane region" description="Helical" evidence="7">
    <location>
        <begin position="446"/>
        <end position="471"/>
    </location>
</feature>
<dbReference type="Pfam" id="PF01490">
    <property type="entry name" value="Aa_trans"/>
    <property type="match status" value="1"/>
</dbReference>
<dbReference type="GO" id="GO:0015179">
    <property type="term" value="F:L-amino acid transmembrane transporter activity"/>
    <property type="evidence" value="ECO:0007669"/>
    <property type="project" value="TreeGrafter"/>
</dbReference>
<keyword evidence="3" id="KW-0029">Amino-acid transport</keyword>
<feature type="transmembrane region" description="Helical" evidence="7">
    <location>
        <begin position="190"/>
        <end position="208"/>
    </location>
</feature>
<feature type="transmembrane region" description="Helical" evidence="7">
    <location>
        <begin position="142"/>
        <end position="161"/>
    </location>
</feature>
<feature type="transmembrane region" description="Helical" evidence="7">
    <location>
        <begin position="416"/>
        <end position="434"/>
    </location>
</feature>
<organism evidence="9 10">
    <name type="scientific">Symbiochloris irregularis</name>
    <dbReference type="NCBI Taxonomy" id="706552"/>
    <lineage>
        <taxon>Eukaryota</taxon>
        <taxon>Viridiplantae</taxon>
        <taxon>Chlorophyta</taxon>
        <taxon>core chlorophytes</taxon>
        <taxon>Trebouxiophyceae</taxon>
        <taxon>Trebouxiales</taxon>
        <taxon>Trebouxiaceae</taxon>
        <taxon>Symbiochloris</taxon>
    </lineage>
</organism>
<keyword evidence="3" id="KW-0813">Transport</keyword>
<feature type="transmembrane region" description="Helical" evidence="7">
    <location>
        <begin position="55"/>
        <end position="78"/>
    </location>
</feature>